<sequence length="63" mass="7134">MKFYLRLALLFSLIIISKLTKEAETQRIAVKRAPEINPISMQLASFFRSADGSVEAPQTSRHL</sequence>
<dbReference type="RefSeq" id="WP_206985821.1">
    <property type="nucleotide sequence ID" value="NZ_JAFLQZ010000014.1"/>
</dbReference>
<organism evidence="1 2">
    <name type="scientific">Hymenobacter telluris</name>
    <dbReference type="NCBI Taxonomy" id="2816474"/>
    <lineage>
        <taxon>Bacteria</taxon>
        <taxon>Pseudomonadati</taxon>
        <taxon>Bacteroidota</taxon>
        <taxon>Cytophagia</taxon>
        <taxon>Cytophagales</taxon>
        <taxon>Hymenobacteraceae</taxon>
        <taxon>Hymenobacter</taxon>
    </lineage>
</organism>
<protein>
    <submittedName>
        <fullName evidence="1">Uncharacterized protein</fullName>
    </submittedName>
</protein>
<gene>
    <name evidence="1" type="ORF">J0X19_18100</name>
</gene>
<keyword evidence="2" id="KW-1185">Reference proteome</keyword>
<accession>A0A939JEE6</accession>
<dbReference type="Proteomes" id="UP000664144">
    <property type="component" value="Unassembled WGS sequence"/>
</dbReference>
<evidence type="ECO:0000313" key="2">
    <source>
        <dbReference type="Proteomes" id="UP000664144"/>
    </source>
</evidence>
<name>A0A939JEE6_9BACT</name>
<evidence type="ECO:0000313" key="1">
    <source>
        <dbReference type="EMBL" id="MBO0359878.1"/>
    </source>
</evidence>
<comment type="caution">
    <text evidence="1">The sequence shown here is derived from an EMBL/GenBank/DDBJ whole genome shotgun (WGS) entry which is preliminary data.</text>
</comment>
<proteinExistence type="predicted"/>
<reference evidence="1" key="1">
    <citation type="submission" date="2021-03" db="EMBL/GenBank/DDBJ databases">
        <authorList>
            <person name="Kim M.K."/>
        </authorList>
    </citation>
    <scope>NUCLEOTIDE SEQUENCE</scope>
    <source>
        <strain evidence="1">BT186</strain>
    </source>
</reference>
<dbReference type="AlphaFoldDB" id="A0A939JEE6"/>
<dbReference type="EMBL" id="JAFLQZ010000014">
    <property type="protein sequence ID" value="MBO0359878.1"/>
    <property type="molecule type" value="Genomic_DNA"/>
</dbReference>